<evidence type="ECO:0000313" key="3">
    <source>
        <dbReference type="Proteomes" id="UP001342314"/>
    </source>
</evidence>
<evidence type="ECO:0000313" key="2">
    <source>
        <dbReference type="EMBL" id="GJN87564.1"/>
    </source>
</evidence>
<organism evidence="2 3">
    <name type="scientific">Rhodotorula paludigena</name>
    <dbReference type="NCBI Taxonomy" id="86838"/>
    <lineage>
        <taxon>Eukaryota</taxon>
        <taxon>Fungi</taxon>
        <taxon>Dikarya</taxon>
        <taxon>Basidiomycota</taxon>
        <taxon>Pucciniomycotina</taxon>
        <taxon>Microbotryomycetes</taxon>
        <taxon>Sporidiobolales</taxon>
        <taxon>Sporidiobolaceae</taxon>
        <taxon>Rhodotorula</taxon>
    </lineage>
</organism>
<keyword evidence="3" id="KW-1185">Reference proteome</keyword>
<accession>A0AAV5GAX0</accession>
<feature type="compositionally biased region" description="Basic and acidic residues" evidence="1">
    <location>
        <begin position="29"/>
        <end position="41"/>
    </location>
</feature>
<feature type="region of interest" description="Disordered" evidence="1">
    <location>
        <begin position="1"/>
        <end position="43"/>
    </location>
</feature>
<reference evidence="2 3" key="1">
    <citation type="submission" date="2021-12" db="EMBL/GenBank/DDBJ databases">
        <title>High titer production of polyol ester of fatty acids by Rhodotorula paludigena BS15 towards product separation-free biomass refinery.</title>
        <authorList>
            <person name="Mano J."/>
            <person name="Ono H."/>
            <person name="Tanaka T."/>
            <person name="Naito K."/>
            <person name="Sushida H."/>
            <person name="Ike M."/>
            <person name="Tokuyasu K."/>
            <person name="Kitaoka M."/>
        </authorList>
    </citation>
    <scope>NUCLEOTIDE SEQUENCE [LARGE SCALE GENOMIC DNA]</scope>
    <source>
        <strain evidence="2 3">BS15</strain>
    </source>
</reference>
<sequence>MGGAQPLLTYTPLHSTKPSRAIGPARPIVSHDHDPDMKPLDRPAVPTAEYLRQASVPSKPMRAMAPLLIIALDGVVDAPLPYHLSGGYTDVLSRPYLTTIMGYLLTRDSPWNFCFYSSLPRVDALRRLKELNLPTGGPEKDERDGVVGLFARDDLRYAKHGADGDYEYLDLEVIWQALKEEEGEIPWGPHNTVVLSDFKGRMALQPYNHIFVPRIEYKSNVRPCDDQILLYMIAALKDLETETNFAYHIKEMEWNKLDIWQSMDPKHFHERNSYLLNAIRICANSRVSITAFTGNEHSP</sequence>
<protein>
    <recommendedName>
        <fullName evidence="4">FCP1 homology domain-containing protein</fullName>
    </recommendedName>
</protein>
<dbReference type="EMBL" id="BQKY01000001">
    <property type="protein sequence ID" value="GJN87564.1"/>
    <property type="molecule type" value="Genomic_DNA"/>
</dbReference>
<comment type="caution">
    <text evidence="2">The sequence shown here is derived from an EMBL/GenBank/DDBJ whole genome shotgun (WGS) entry which is preliminary data.</text>
</comment>
<dbReference type="AlphaFoldDB" id="A0AAV5GAX0"/>
<evidence type="ECO:0000256" key="1">
    <source>
        <dbReference type="SAM" id="MobiDB-lite"/>
    </source>
</evidence>
<name>A0AAV5GAX0_9BASI</name>
<dbReference type="InterPro" id="IPR023214">
    <property type="entry name" value="HAD_sf"/>
</dbReference>
<evidence type="ECO:0008006" key="4">
    <source>
        <dbReference type="Google" id="ProtNLM"/>
    </source>
</evidence>
<gene>
    <name evidence="2" type="ORF">Rhopal_000518-T1</name>
</gene>
<proteinExistence type="predicted"/>
<dbReference type="Proteomes" id="UP001342314">
    <property type="component" value="Unassembled WGS sequence"/>
</dbReference>
<dbReference type="Gene3D" id="3.40.50.1000">
    <property type="entry name" value="HAD superfamily/HAD-like"/>
    <property type="match status" value="1"/>
</dbReference>